<dbReference type="InterPro" id="IPR029063">
    <property type="entry name" value="SAM-dependent_MTases_sf"/>
</dbReference>
<dbReference type="NCBIfam" id="TIGR00446">
    <property type="entry name" value="nop2p"/>
    <property type="match status" value="1"/>
</dbReference>
<feature type="domain" description="SAM-dependent MTase RsmB/NOP-type" evidence="11">
    <location>
        <begin position="320"/>
        <end position="608"/>
    </location>
</feature>
<evidence type="ECO:0000256" key="7">
    <source>
        <dbReference type="ARBA" id="ARBA00022884"/>
    </source>
</evidence>
<dbReference type="PRINTS" id="PR02008">
    <property type="entry name" value="RCMTFAMILY"/>
</dbReference>
<comment type="caution">
    <text evidence="12">The sequence shown here is derived from an EMBL/GenBank/DDBJ whole genome shotgun (WGS) entry which is preliminary data.</text>
</comment>
<dbReference type="FunFam" id="3.30.70.1170:FF:000001">
    <property type="entry name" value="Ribosomal RNA methyltransferase Nop2"/>
    <property type="match status" value="1"/>
</dbReference>
<comment type="subcellular location">
    <subcellularLocation>
        <location evidence="1">Nucleus</location>
        <location evidence="1">Nucleolus</location>
    </subcellularLocation>
</comment>
<dbReference type="InterPro" id="IPR023267">
    <property type="entry name" value="RCMT"/>
</dbReference>
<dbReference type="GO" id="GO:0005730">
    <property type="term" value="C:nucleolus"/>
    <property type="evidence" value="ECO:0007669"/>
    <property type="project" value="UniProtKB-SubCell"/>
</dbReference>
<dbReference type="InterPro" id="IPR011023">
    <property type="entry name" value="Nop2p"/>
</dbReference>
<dbReference type="GO" id="GO:0000470">
    <property type="term" value="P:maturation of LSU-rRNA"/>
    <property type="evidence" value="ECO:0007669"/>
    <property type="project" value="TreeGrafter"/>
</dbReference>
<dbReference type="OrthoDB" id="427002at2759"/>
<proteinExistence type="inferred from homology"/>
<dbReference type="GeneID" id="68112859"/>
<dbReference type="Pfam" id="PF01189">
    <property type="entry name" value="Methyltr_RsmB-F"/>
    <property type="match status" value="1"/>
</dbReference>
<dbReference type="RefSeq" id="XP_044560360.1">
    <property type="nucleotide sequence ID" value="XM_044709188.1"/>
</dbReference>
<feature type="compositionally biased region" description="Basic and acidic residues" evidence="10">
    <location>
        <begin position="691"/>
        <end position="704"/>
    </location>
</feature>
<name>A0A6A5BF23_NAEFO</name>
<evidence type="ECO:0000256" key="8">
    <source>
        <dbReference type="ARBA" id="ARBA00023242"/>
    </source>
</evidence>
<keyword evidence="4 9" id="KW-0489">Methyltransferase</keyword>
<dbReference type="PROSITE" id="PS51686">
    <property type="entry name" value="SAM_MT_RSMB_NOP"/>
    <property type="match status" value="1"/>
</dbReference>
<dbReference type="SUPFAM" id="SSF53335">
    <property type="entry name" value="S-adenosyl-L-methionine-dependent methyltransferases"/>
    <property type="match status" value="1"/>
</dbReference>
<keyword evidence="7 9" id="KW-0694">RNA-binding</keyword>
<dbReference type="EMBL" id="VFQX01000044">
    <property type="protein sequence ID" value="KAF0975647.1"/>
    <property type="molecule type" value="Genomic_DNA"/>
</dbReference>
<organism evidence="12 13">
    <name type="scientific">Naegleria fowleri</name>
    <name type="common">Brain eating amoeba</name>
    <dbReference type="NCBI Taxonomy" id="5763"/>
    <lineage>
        <taxon>Eukaryota</taxon>
        <taxon>Discoba</taxon>
        <taxon>Heterolobosea</taxon>
        <taxon>Tetramitia</taxon>
        <taxon>Eutetramitia</taxon>
        <taxon>Vahlkampfiidae</taxon>
        <taxon>Naegleria</taxon>
    </lineage>
</organism>
<gene>
    <name evidence="12" type="ORF">FDP41_005641</name>
</gene>
<dbReference type="InterPro" id="IPR023273">
    <property type="entry name" value="RCMT_NOP2"/>
</dbReference>
<keyword evidence="13" id="KW-1185">Reference proteome</keyword>
<evidence type="ECO:0000256" key="6">
    <source>
        <dbReference type="ARBA" id="ARBA00022691"/>
    </source>
</evidence>
<dbReference type="Gene3D" id="3.40.50.150">
    <property type="entry name" value="Vaccinia Virus protein VP39"/>
    <property type="match status" value="1"/>
</dbReference>
<feature type="binding site" evidence="9">
    <location>
        <position position="436"/>
    </location>
    <ligand>
        <name>S-adenosyl-L-methionine</name>
        <dbReference type="ChEBI" id="CHEBI:59789"/>
    </ligand>
</feature>
<feature type="region of interest" description="Disordered" evidence="10">
    <location>
        <begin position="681"/>
        <end position="719"/>
    </location>
</feature>
<feature type="compositionally biased region" description="Acidic residues" evidence="10">
    <location>
        <begin position="171"/>
        <end position="188"/>
    </location>
</feature>
<dbReference type="PANTHER" id="PTHR22807">
    <property type="entry name" value="NOP2 YEAST -RELATED NOL1/NOP2/FMU SUN DOMAIN-CONTAINING"/>
    <property type="match status" value="1"/>
</dbReference>
<evidence type="ECO:0000256" key="1">
    <source>
        <dbReference type="ARBA" id="ARBA00004604"/>
    </source>
</evidence>
<keyword evidence="6 9" id="KW-0949">S-adenosyl-L-methionine</keyword>
<feature type="region of interest" description="Disordered" evidence="10">
    <location>
        <begin position="625"/>
        <end position="650"/>
    </location>
</feature>
<feature type="compositionally biased region" description="Basic and acidic residues" evidence="10">
    <location>
        <begin position="65"/>
        <end position="79"/>
    </location>
</feature>
<evidence type="ECO:0000313" key="12">
    <source>
        <dbReference type="EMBL" id="KAF0975647.1"/>
    </source>
</evidence>
<protein>
    <recommendedName>
        <fullName evidence="11">SAM-dependent MTase RsmB/NOP-type domain-containing protein</fullName>
    </recommendedName>
</protein>
<reference evidence="12 13" key="1">
    <citation type="journal article" date="2019" name="Sci. Rep.">
        <title>Nanopore sequencing improves the draft genome of the human pathogenic amoeba Naegleria fowleri.</title>
        <authorList>
            <person name="Liechti N."/>
            <person name="Schurch N."/>
            <person name="Bruggmann R."/>
            <person name="Wittwer M."/>
        </authorList>
    </citation>
    <scope>NUCLEOTIDE SEQUENCE [LARGE SCALE GENOMIC DNA]</scope>
    <source>
        <strain evidence="12 13">ATCC 30894</strain>
    </source>
</reference>
<dbReference type="VEuPathDB" id="AmoebaDB:NF0023270"/>
<dbReference type="Proteomes" id="UP000444721">
    <property type="component" value="Unassembled WGS sequence"/>
</dbReference>
<feature type="compositionally biased region" description="Acidic residues" evidence="10">
    <location>
        <begin position="146"/>
        <end position="158"/>
    </location>
</feature>
<dbReference type="PROSITE" id="PS01153">
    <property type="entry name" value="NOL1_NOP2_SUN"/>
    <property type="match status" value="1"/>
</dbReference>
<dbReference type="InterPro" id="IPR049560">
    <property type="entry name" value="MeTrfase_RsmB-F_NOP2_cat"/>
</dbReference>
<dbReference type="GO" id="GO:0009383">
    <property type="term" value="F:rRNA (cytosine-C5-)-methyltransferase activity"/>
    <property type="evidence" value="ECO:0007669"/>
    <property type="project" value="TreeGrafter"/>
</dbReference>
<dbReference type="GO" id="GO:0003723">
    <property type="term" value="F:RNA binding"/>
    <property type="evidence" value="ECO:0007669"/>
    <property type="project" value="UniProtKB-UniRule"/>
</dbReference>
<evidence type="ECO:0000259" key="11">
    <source>
        <dbReference type="PROSITE" id="PS51686"/>
    </source>
</evidence>
<dbReference type="VEuPathDB" id="AmoebaDB:NfTy_067790"/>
<feature type="compositionally biased region" description="Low complexity" evidence="10">
    <location>
        <begin position="1"/>
        <end position="28"/>
    </location>
</feature>
<dbReference type="InterPro" id="IPR018314">
    <property type="entry name" value="RsmB/NOL1/NOP2-like_CS"/>
</dbReference>
<comment type="similarity">
    <text evidence="2 9">Belongs to the class I-like SAM-binding methyltransferase superfamily. RsmB/NOP family.</text>
</comment>
<dbReference type="PRINTS" id="PR02012">
    <property type="entry name" value="RCMTNOP2"/>
</dbReference>
<feature type="compositionally biased region" description="Basic and acidic residues" evidence="10">
    <location>
        <begin position="189"/>
        <end position="198"/>
    </location>
</feature>
<dbReference type="PANTHER" id="PTHR22807:SF30">
    <property type="entry name" value="28S RRNA (CYTOSINE(4447)-C(5))-METHYLTRANSFERASE-RELATED"/>
    <property type="match status" value="1"/>
</dbReference>
<evidence type="ECO:0000256" key="10">
    <source>
        <dbReference type="SAM" id="MobiDB-lite"/>
    </source>
</evidence>
<feature type="compositionally biased region" description="Acidic residues" evidence="10">
    <location>
        <begin position="80"/>
        <end position="123"/>
    </location>
</feature>
<dbReference type="VEuPathDB" id="AmoebaDB:FDP41_005641"/>
<evidence type="ECO:0000256" key="2">
    <source>
        <dbReference type="ARBA" id="ARBA00007494"/>
    </source>
</evidence>
<feature type="region of interest" description="Disordered" evidence="10">
    <location>
        <begin position="1"/>
        <end position="198"/>
    </location>
</feature>
<evidence type="ECO:0000313" key="13">
    <source>
        <dbReference type="Proteomes" id="UP000444721"/>
    </source>
</evidence>
<keyword evidence="8" id="KW-0539">Nucleus</keyword>
<evidence type="ECO:0000256" key="4">
    <source>
        <dbReference type="ARBA" id="ARBA00022603"/>
    </source>
</evidence>
<evidence type="ECO:0000256" key="5">
    <source>
        <dbReference type="ARBA" id="ARBA00022679"/>
    </source>
</evidence>
<dbReference type="InterPro" id="IPR001678">
    <property type="entry name" value="MeTrfase_RsmB-F_NOP2_dom"/>
</dbReference>
<dbReference type="OMA" id="PIGSWTK"/>
<feature type="binding site" evidence="9">
    <location>
        <begin position="412"/>
        <end position="418"/>
    </location>
    <ligand>
        <name>S-adenosyl-L-methionine</name>
        <dbReference type="ChEBI" id="CHEBI:59789"/>
    </ligand>
</feature>
<accession>A0A6A5BF23</accession>
<sequence length="719" mass="82005">MPSSKAALLNKIKSLKSSSSSSSVASSSDESKKKSSSPQADDGVKKNKTSSLSEQKKQSVLLATEKTKKEQDKKRKHIEEENDDEVELMGADDIDLDEYEDDEFDGNDLNGDDEEDIEEEDEFFTSKNKSKTASRQQPSKKRKQQEDEDEEDDDEEEANPSSKKKVFSEENFFEDDDEQDDDFSEYTEEERQRLQQLSEAERQRLVQVEEESRLEMEDDAKRQEKPTVMSEYLQDHEELPDTEEGDIGIAGLTEDLTKIHERIQENLSVLANFKELREEGFSREDYLKLLKADLSLYYGYNPELIDVFASMFSLPELIEFLEANEKPRPLTIRSNILKTRRRELAQNLINRGINLDPLDKWSKAGLKIYDANVPVGATPEYLAGHYMLQGASSFLPVMALAPKENEKVIDMAAAPGGKTTYLSALMKNTGVIFANDVNVDRTKALIANIHRMGARNCIVANYDGRDLPSVLPTKVDRVLLDAPCTGLGVISRDPSIKSQKGKKDIELLSKLQRELILAAIDCVDADSPTGGYIVYSTCSVSVEENEAVVNYALKKRHVKIVPTGLQFGNPGFIKIGERHFDPSLKLTMRYFPHVHNMDGFYVCKMKKLKNGKKLSEEEQEREEKLIEREKEEKAQEKQRRIKEQQEREEKNKKLLEEAIKLANGNEQAGIELFHKRKEELAHRKKFKTTKRAQDKFRPIHERSKSKNKKQKGGAVVNYV</sequence>
<dbReference type="AlphaFoldDB" id="A0A6A5BF23"/>
<dbReference type="Gene3D" id="3.30.70.1170">
    <property type="entry name" value="Sun protein, domain 3"/>
    <property type="match status" value="1"/>
</dbReference>
<dbReference type="GO" id="GO:0070475">
    <property type="term" value="P:rRNA base methylation"/>
    <property type="evidence" value="ECO:0007669"/>
    <property type="project" value="TreeGrafter"/>
</dbReference>
<keyword evidence="3" id="KW-0690">Ribosome biogenesis</keyword>
<evidence type="ECO:0000256" key="9">
    <source>
        <dbReference type="PROSITE-ProRule" id="PRU01023"/>
    </source>
</evidence>
<feature type="compositionally biased region" description="Basic residues" evidence="10">
    <location>
        <begin position="128"/>
        <end position="143"/>
    </location>
</feature>
<keyword evidence="5 9" id="KW-0808">Transferase</keyword>
<evidence type="ECO:0000256" key="3">
    <source>
        <dbReference type="ARBA" id="ARBA00022517"/>
    </source>
</evidence>
<feature type="active site" description="Nucleophile" evidence="9">
    <location>
        <position position="538"/>
    </location>
</feature>
<feature type="binding site" evidence="9">
    <location>
        <position position="481"/>
    </location>
    <ligand>
        <name>S-adenosyl-L-methionine</name>
        <dbReference type="ChEBI" id="CHEBI:59789"/>
    </ligand>
</feature>
<feature type="binding site" evidence="9">
    <location>
        <position position="463"/>
    </location>
    <ligand>
        <name>S-adenosyl-L-methionine</name>
        <dbReference type="ChEBI" id="CHEBI:59789"/>
    </ligand>
</feature>